<feature type="non-terminal residue" evidence="1">
    <location>
        <position position="137"/>
    </location>
</feature>
<keyword evidence="2" id="KW-1185">Reference proteome</keyword>
<accession>A0A6A5SFB1</accession>
<reference evidence="1" key="1">
    <citation type="journal article" date="2020" name="Stud. Mycol.">
        <title>101 Dothideomycetes genomes: a test case for predicting lifestyles and emergence of pathogens.</title>
        <authorList>
            <person name="Haridas S."/>
            <person name="Albert R."/>
            <person name="Binder M."/>
            <person name="Bloem J."/>
            <person name="Labutti K."/>
            <person name="Salamov A."/>
            <person name="Andreopoulos B."/>
            <person name="Baker S."/>
            <person name="Barry K."/>
            <person name="Bills G."/>
            <person name="Bluhm B."/>
            <person name="Cannon C."/>
            <person name="Castanera R."/>
            <person name="Culley D."/>
            <person name="Daum C."/>
            <person name="Ezra D."/>
            <person name="Gonzalez J."/>
            <person name="Henrissat B."/>
            <person name="Kuo A."/>
            <person name="Liang C."/>
            <person name="Lipzen A."/>
            <person name="Lutzoni F."/>
            <person name="Magnuson J."/>
            <person name="Mondo S."/>
            <person name="Nolan M."/>
            <person name="Ohm R."/>
            <person name="Pangilinan J."/>
            <person name="Park H.-J."/>
            <person name="Ramirez L."/>
            <person name="Alfaro M."/>
            <person name="Sun H."/>
            <person name="Tritt A."/>
            <person name="Yoshinaga Y."/>
            <person name="Zwiers L.-H."/>
            <person name="Turgeon B."/>
            <person name="Goodwin S."/>
            <person name="Spatafora J."/>
            <person name="Crous P."/>
            <person name="Grigoriev I."/>
        </authorList>
    </citation>
    <scope>NUCLEOTIDE SEQUENCE</scope>
    <source>
        <strain evidence="1">CBS 161.51</strain>
    </source>
</reference>
<dbReference type="Proteomes" id="UP000800038">
    <property type="component" value="Unassembled WGS sequence"/>
</dbReference>
<proteinExistence type="predicted"/>
<protein>
    <submittedName>
        <fullName evidence="1">Uncharacterized protein</fullName>
    </submittedName>
</protein>
<name>A0A6A5SFB1_9PLEO</name>
<organism evidence="1 2">
    <name type="scientific">Clathrospora elynae</name>
    <dbReference type="NCBI Taxonomy" id="706981"/>
    <lineage>
        <taxon>Eukaryota</taxon>
        <taxon>Fungi</taxon>
        <taxon>Dikarya</taxon>
        <taxon>Ascomycota</taxon>
        <taxon>Pezizomycotina</taxon>
        <taxon>Dothideomycetes</taxon>
        <taxon>Pleosporomycetidae</taxon>
        <taxon>Pleosporales</taxon>
        <taxon>Diademaceae</taxon>
        <taxon>Clathrospora</taxon>
    </lineage>
</organism>
<evidence type="ECO:0000313" key="1">
    <source>
        <dbReference type="EMBL" id="KAF1939331.1"/>
    </source>
</evidence>
<sequence>MSFNNSPTQEGAAGAAFSFAPWAFEAAYSQPLPPAFQFDPYTGFTHLSDYIVAMSQGRQASLLPRINPHIATYKNGKTKASWMGGSILSQEGMGGSTLSQQERDDYSCGATISVASKDWRAGGSIGVVTSSMSNASE</sequence>
<evidence type="ECO:0000313" key="2">
    <source>
        <dbReference type="Proteomes" id="UP000800038"/>
    </source>
</evidence>
<gene>
    <name evidence="1" type="ORF">EJ02DRAFT_497159</name>
</gene>
<dbReference type="EMBL" id="ML976083">
    <property type="protein sequence ID" value="KAF1939331.1"/>
    <property type="molecule type" value="Genomic_DNA"/>
</dbReference>
<dbReference type="AlphaFoldDB" id="A0A6A5SFB1"/>